<comment type="caution">
    <text evidence="2">The sequence shown here is derived from an EMBL/GenBank/DDBJ whole genome shotgun (WGS) entry which is preliminary data.</text>
</comment>
<keyword evidence="3" id="KW-1185">Reference proteome</keyword>
<evidence type="ECO:0000313" key="2">
    <source>
        <dbReference type="EMBL" id="MPC16325.1"/>
    </source>
</evidence>
<feature type="transmembrane region" description="Helical" evidence="1">
    <location>
        <begin position="12"/>
        <end position="30"/>
    </location>
</feature>
<accession>A0A5B7D4Q1</accession>
<name>A0A5B7D4Q1_PORTR</name>
<keyword evidence="1" id="KW-1133">Transmembrane helix</keyword>
<dbReference type="Proteomes" id="UP000324222">
    <property type="component" value="Unassembled WGS sequence"/>
</dbReference>
<sequence>MNMEMRHGTEEVKLLHVYVSFFFLFFYIMWSNYRIC</sequence>
<dbReference type="EMBL" id="VSRR010000497">
    <property type="protein sequence ID" value="MPC16325.1"/>
    <property type="molecule type" value="Genomic_DNA"/>
</dbReference>
<keyword evidence="1" id="KW-0472">Membrane</keyword>
<organism evidence="2 3">
    <name type="scientific">Portunus trituberculatus</name>
    <name type="common">Swimming crab</name>
    <name type="synonym">Neptunus trituberculatus</name>
    <dbReference type="NCBI Taxonomy" id="210409"/>
    <lineage>
        <taxon>Eukaryota</taxon>
        <taxon>Metazoa</taxon>
        <taxon>Ecdysozoa</taxon>
        <taxon>Arthropoda</taxon>
        <taxon>Crustacea</taxon>
        <taxon>Multicrustacea</taxon>
        <taxon>Malacostraca</taxon>
        <taxon>Eumalacostraca</taxon>
        <taxon>Eucarida</taxon>
        <taxon>Decapoda</taxon>
        <taxon>Pleocyemata</taxon>
        <taxon>Brachyura</taxon>
        <taxon>Eubrachyura</taxon>
        <taxon>Portunoidea</taxon>
        <taxon>Portunidae</taxon>
        <taxon>Portuninae</taxon>
        <taxon>Portunus</taxon>
    </lineage>
</organism>
<protein>
    <submittedName>
        <fullName evidence="2">Uncharacterized protein</fullName>
    </submittedName>
</protein>
<reference evidence="2 3" key="1">
    <citation type="submission" date="2019-05" db="EMBL/GenBank/DDBJ databases">
        <title>Another draft genome of Portunus trituberculatus and its Hox gene families provides insights of decapod evolution.</title>
        <authorList>
            <person name="Jeong J.-H."/>
            <person name="Song I."/>
            <person name="Kim S."/>
            <person name="Choi T."/>
            <person name="Kim D."/>
            <person name="Ryu S."/>
            <person name="Kim W."/>
        </authorList>
    </citation>
    <scope>NUCLEOTIDE SEQUENCE [LARGE SCALE GENOMIC DNA]</scope>
    <source>
        <tissue evidence="2">Muscle</tissue>
    </source>
</reference>
<evidence type="ECO:0000313" key="3">
    <source>
        <dbReference type="Proteomes" id="UP000324222"/>
    </source>
</evidence>
<dbReference type="AlphaFoldDB" id="A0A5B7D4Q1"/>
<gene>
    <name evidence="2" type="ORF">E2C01_009149</name>
</gene>
<evidence type="ECO:0000256" key="1">
    <source>
        <dbReference type="SAM" id="Phobius"/>
    </source>
</evidence>
<proteinExistence type="predicted"/>
<keyword evidence="1" id="KW-0812">Transmembrane</keyword>